<dbReference type="AlphaFoldDB" id="A0A9W9GUN3"/>
<name>A0A9W9GUN3_9EURO</name>
<evidence type="ECO:0000313" key="1">
    <source>
        <dbReference type="EMBL" id="KAJ5129564.1"/>
    </source>
</evidence>
<keyword evidence="2" id="KW-1185">Reference proteome</keyword>
<dbReference type="RefSeq" id="XP_056519943.1">
    <property type="nucleotide sequence ID" value="XM_056666347.1"/>
</dbReference>
<dbReference type="OrthoDB" id="5061070at2759"/>
<dbReference type="Proteomes" id="UP001149079">
    <property type="component" value="Unassembled WGS sequence"/>
</dbReference>
<protein>
    <submittedName>
        <fullName evidence="1">Uncharacterized protein</fullName>
    </submittedName>
</protein>
<dbReference type="EMBL" id="JAPQKL010000005">
    <property type="protein sequence ID" value="KAJ5129564.1"/>
    <property type="molecule type" value="Genomic_DNA"/>
</dbReference>
<organism evidence="1 2">
    <name type="scientific">Penicillium bovifimosum</name>
    <dbReference type="NCBI Taxonomy" id="126998"/>
    <lineage>
        <taxon>Eukaryota</taxon>
        <taxon>Fungi</taxon>
        <taxon>Dikarya</taxon>
        <taxon>Ascomycota</taxon>
        <taxon>Pezizomycotina</taxon>
        <taxon>Eurotiomycetes</taxon>
        <taxon>Eurotiomycetidae</taxon>
        <taxon>Eurotiales</taxon>
        <taxon>Aspergillaceae</taxon>
        <taxon>Penicillium</taxon>
    </lineage>
</organism>
<accession>A0A9W9GUN3</accession>
<comment type="caution">
    <text evidence="1">The sequence shown here is derived from an EMBL/GenBank/DDBJ whole genome shotgun (WGS) entry which is preliminary data.</text>
</comment>
<evidence type="ECO:0000313" key="2">
    <source>
        <dbReference type="Proteomes" id="UP001149079"/>
    </source>
</evidence>
<gene>
    <name evidence="1" type="ORF">N7515_005603</name>
</gene>
<proteinExistence type="predicted"/>
<sequence length="93" mass="10889">MSSRVQTLPKPPADDVQRILWGKTSDLERKIHELFRGNPSIENSHSEKKPLPEQWNRIVLGHQTALDKTRPILVSLLKKTMRIWPYLLIRIAR</sequence>
<dbReference type="GeneID" id="81405517"/>
<reference evidence="1" key="1">
    <citation type="submission" date="2022-11" db="EMBL/GenBank/DDBJ databases">
        <authorList>
            <person name="Petersen C."/>
        </authorList>
    </citation>
    <scope>NUCLEOTIDE SEQUENCE</scope>
    <source>
        <strain evidence="1">IBT 22155</strain>
    </source>
</reference>
<reference evidence="1" key="2">
    <citation type="journal article" date="2023" name="IMA Fungus">
        <title>Comparative genomic study of the Penicillium genus elucidates a diverse pangenome and 15 lateral gene transfer events.</title>
        <authorList>
            <person name="Petersen C."/>
            <person name="Sorensen T."/>
            <person name="Nielsen M.R."/>
            <person name="Sondergaard T.E."/>
            <person name="Sorensen J.L."/>
            <person name="Fitzpatrick D.A."/>
            <person name="Frisvad J.C."/>
            <person name="Nielsen K.L."/>
        </authorList>
    </citation>
    <scope>NUCLEOTIDE SEQUENCE</scope>
    <source>
        <strain evidence="1">IBT 22155</strain>
    </source>
</reference>